<dbReference type="EC" id="2.7.7.2" evidence="15"/>
<dbReference type="EMBL" id="AFRZ01000001">
    <property type="protein sequence ID" value="EHP30839.1"/>
    <property type="molecule type" value="Genomic_DNA"/>
</dbReference>
<dbReference type="InterPro" id="IPR015865">
    <property type="entry name" value="Riboflavin_kinase_bac/euk"/>
</dbReference>
<evidence type="ECO:0000313" key="17">
    <source>
        <dbReference type="EMBL" id="EHP30839.1"/>
    </source>
</evidence>
<dbReference type="Proteomes" id="UP000006431">
    <property type="component" value="Unassembled WGS sequence"/>
</dbReference>
<dbReference type="AlphaFoldDB" id="H1FYM4"/>
<evidence type="ECO:0000256" key="14">
    <source>
        <dbReference type="ARBA" id="ARBA00049494"/>
    </source>
</evidence>
<dbReference type="InterPro" id="IPR015864">
    <property type="entry name" value="FAD_synthase"/>
</dbReference>
<dbReference type="PANTHER" id="PTHR22749">
    <property type="entry name" value="RIBOFLAVIN KINASE/FMN ADENYLYLTRANSFERASE"/>
    <property type="match status" value="1"/>
</dbReference>
<evidence type="ECO:0000256" key="7">
    <source>
        <dbReference type="ARBA" id="ARBA00022695"/>
    </source>
</evidence>
<evidence type="ECO:0000256" key="5">
    <source>
        <dbReference type="ARBA" id="ARBA00022643"/>
    </source>
</evidence>
<accession>H1FYM4</accession>
<dbReference type="Pfam" id="PF01687">
    <property type="entry name" value="Flavokinase"/>
    <property type="match status" value="1"/>
</dbReference>
<keyword evidence="4 15" id="KW-0285">Flavoprotein</keyword>
<dbReference type="GO" id="GO:0006747">
    <property type="term" value="P:FAD biosynthetic process"/>
    <property type="evidence" value="ECO:0007669"/>
    <property type="project" value="UniProtKB-UniRule"/>
</dbReference>
<dbReference type="eggNOG" id="COG0196">
    <property type="taxonomic scope" value="Bacteria"/>
</dbReference>
<keyword evidence="6 15" id="KW-0808">Transferase</keyword>
<dbReference type="PATRIC" id="fig|929558.5.peg.2307"/>
<evidence type="ECO:0000256" key="10">
    <source>
        <dbReference type="ARBA" id="ARBA00022827"/>
    </source>
</evidence>
<evidence type="ECO:0000256" key="11">
    <source>
        <dbReference type="ARBA" id="ARBA00022840"/>
    </source>
</evidence>
<dbReference type="GO" id="GO:0009398">
    <property type="term" value="P:FMN biosynthetic process"/>
    <property type="evidence" value="ECO:0007669"/>
    <property type="project" value="UniProtKB-UniRule"/>
</dbReference>
<dbReference type="GO" id="GO:0008531">
    <property type="term" value="F:riboflavin kinase activity"/>
    <property type="evidence" value="ECO:0007669"/>
    <property type="project" value="UniProtKB-UniRule"/>
</dbReference>
<keyword evidence="8 15" id="KW-0547">Nucleotide-binding</keyword>
<evidence type="ECO:0000256" key="6">
    <source>
        <dbReference type="ARBA" id="ARBA00022679"/>
    </source>
</evidence>
<evidence type="ECO:0000256" key="4">
    <source>
        <dbReference type="ARBA" id="ARBA00022630"/>
    </source>
</evidence>
<dbReference type="SUPFAM" id="SSF52374">
    <property type="entry name" value="Nucleotidylyl transferase"/>
    <property type="match status" value="1"/>
</dbReference>
<dbReference type="InterPro" id="IPR023465">
    <property type="entry name" value="Riboflavin_kinase_dom_sf"/>
</dbReference>
<dbReference type="GO" id="GO:0005524">
    <property type="term" value="F:ATP binding"/>
    <property type="evidence" value="ECO:0007669"/>
    <property type="project" value="UniProtKB-UniRule"/>
</dbReference>
<comment type="pathway">
    <text evidence="3 15">Cofactor biosynthesis; FMN biosynthesis; FMN from riboflavin (ATP route): step 1/1.</text>
</comment>
<keyword evidence="9 15" id="KW-0418">Kinase</keyword>
<dbReference type="EC" id="2.7.1.26" evidence="15"/>
<dbReference type="HOGENOM" id="CLU_048437_0_2_7"/>
<evidence type="ECO:0000256" key="15">
    <source>
        <dbReference type="PIRNR" id="PIRNR004491"/>
    </source>
</evidence>
<sequence length="279" mass="31062">MSIATTMKNSTAIAIGGFDGMHIGHQHLFAELGEHGTIVVIETGYANITPKEERENFSHYPILYLELDEIRHLDGDAFISLLKSEFPKLKKIVVGYDFHFGKDRKYSFEDLKTLFSGEVKVVEEVTLEGDSIHSHKIRAKVKIGDIKGANDFLGHNYTIMGALVAGQGIGKKELVATINIEATGFLTPKEGVYVTLTRIDDEEHYHPSVSFVGHRVTTDGSFAIESHILDGEVICNKKARISFVSFIRDNKKFDSIAELKKAIKSDINIASQKLKLLQL</sequence>
<dbReference type="STRING" id="929558.SMGD1_2315"/>
<gene>
    <name evidence="17" type="primary">ribF</name>
    <name evidence="17" type="ORF">SMGD1_2315</name>
</gene>
<protein>
    <recommendedName>
        <fullName evidence="15">Riboflavin biosynthesis protein</fullName>
    </recommendedName>
    <domain>
        <recommendedName>
            <fullName evidence="15">Riboflavin kinase</fullName>
            <ecNumber evidence="15">2.7.1.26</ecNumber>
        </recommendedName>
        <alternativeName>
            <fullName evidence="15">Flavokinase</fullName>
        </alternativeName>
    </domain>
    <domain>
        <recommendedName>
            <fullName evidence="15">FMN adenylyltransferase</fullName>
            <ecNumber evidence="15">2.7.7.2</ecNumber>
        </recommendedName>
        <alternativeName>
            <fullName evidence="15">FAD pyrophosphorylase</fullName>
        </alternativeName>
        <alternativeName>
            <fullName evidence="15">FAD synthase</fullName>
        </alternativeName>
    </domain>
</protein>
<evidence type="ECO:0000256" key="12">
    <source>
        <dbReference type="ARBA" id="ARBA00023268"/>
    </source>
</evidence>
<keyword evidence="7 15" id="KW-0548">Nucleotidyltransferase</keyword>
<dbReference type="GO" id="GO:0009231">
    <property type="term" value="P:riboflavin biosynthetic process"/>
    <property type="evidence" value="ECO:0007669"/>
    <property type="project" value="InterPro"/>
</dbReference>
<dbReference type="PANTHER" id="PTHR22749:SF6">
    <property type="entry name" value="RIBOFLAVIN KINASE"/>
    <property type="match status" value="1"/>
</dbReference>
<reference evidence="17 18" key="1">
    <citation type="journal article" date="2012" name="Proc. Natl. Acad. Sci. U.S.A.">
        <title>Genome and physiology of a model Epsilonproteobacterium responsible for sulfide detoxification in marine oxygen depletion zones.</title>
        <authorList>
            <person name="Grote J."/>
            <person name="Schott T."/>
            <person name="Bruckner C.G."/>
            <person name="Glockner F.O."/>
            <person name="Jost G."/>
            <person name="Teeling H."/>
            <person name="Labrenz M."/>
            <person name="Jurgens K."/>
        </authorList>
    </citation>
    <scope>NUCLEOTIDE SEQUENCE [LARGE SCALE GENOMIC DNA]</scope>
    <source>
        <strain evidence="17 18">GD1</strain>
    </source>
</reference>
<dbReference type="UniPathway" id="UPA00276">
    <property type="reaction ID" value="UER00406"/>
</dbReference>
<comment type="pathway">
    <text evidence="2 15">Cofactor biosynthesis; FAD biosynthesis; FAD from FMN: step 1/1.</text>
</comment>
<dbReference type="Gene3D" id="3.40.50.620">
    <property type="entry name" value="HUPs"/>
    <property type="match status" value="1"/>
</dbReference>
<name>H1FYM4_SULGG</name>
<evidence type="ECO:0000256" key="3">
    <source>
        <dbReference type="ARBA" id="ARBA00005201"/>
    </source>
</evidence>
<dbReference type="NCBIfam" id="NF004162">
    <property type="entry name" value="PRK05627.1-5"/>
    <property type="match status" value="1"/>
</dbReference>
<comment type="function">
    <text evidence="1">Catalyzes the phosphorylation of riboflavin to FMN followed by the adenylation of FMN to FAD.</text>
</comment>
<feature type="domain" description="Riboflavin kinase" evidence="16">
    <location>
        <begin position="152"/>
        <end position="275"/>
    </location>
</feature>
<evidence type="ECO:0000256" key="9">
    <source>
        <dbReference type="ARBA" id="ARBA00022777"/>
    </source>
</evidence>
<evidence type="ECO:0000256" key="13">
    <source>
        <dbReference type="ARBA" id="ARBA00047880"/>
    </source>
</evidence>
<dbReference type="InterPro" id="IPR002606">
    <property type="entry name" value="Riboflavin_kinase_bac"/>
</dbReference>
<dbReference type="UniPathway" id="UPA00277">
    <property type="reaction ID" value="UER00407"/>
</dbReference>
<comment type="caution">
    <text evidence="17">The sequence shown here is derived from an EMBL/GenBank/DDBJ whole genome shotgun (WGS) entry which is preliminary data.</text>
</comment>
<dbReference type="GO" id="GO:0003919">
    <property type="term" value="F:FMN adenylyltransferase activity"/>
    <property type="evidence" value="ECO:0007669"/>
    <property type="project" value="UniProtKB-UniRule"/>
</dbReference>
<evidence type="ECO:0000259" key="16">
    <source>
        <dbReference type="SMART" id="SM00904"/>
    </source>
</evidence>
<keyword evidence="18" id="KW-1185">Reference proteome</keyword>
<evidence type="ECO:0000256" key="2">
    <source>
        <dbReference type="ARBA" id="ARBA00004726"/>
    </source>
</evidence>
<keyword evidence="12" id="KW-0511">Multifunctional enzyme</keyword>
<keyword evidence="11 15" id="KW-0067">ATP-binding</keyword>
<dbReference type="PIRSF" id="PIRSF004491">
    <property type="entry name" value="FAD_Synth"/>
    <property type="match status" value="1"/>
</dbReference>
<dbReference type="Gene3D" id="2.40.30.30">
    <property type="entry name" value="Riboflavin kinase-like"/>
    <property type="match status" value="1"/>
</dbReference>
<comment type="catalytic activity">
    <reaction evidence="13 15">
        <text>riboflavin + ATP = FMN + ADP + H(+)</text>
        <dbReference type="Rhea" id="RHEA:14357"/>
        <dbReference type="ChEBI" id="CHEBI:15378"/>
        <dbReference type="ChEBI" id="CHEBI:30616"/>
        <dbReference type="ChEBI" id="CHEBI:57986"/>
        <dbReference type="ChEBI" id="CHEBI:58210"/>
        <dbReference type="ChEBI" id="CHEBI:456216"/>
        <dbReference type="EC" id="2.7.1.26"/>
    </reaction>
</comment>
<comment type="similarity">
    <text evidence="15">Belongs to the ribF family.</text>
</comment>
<evidence type="ECO:0000256" key="1">
    <source>
        <dbReference type="ARBA" id="ARBA00002121"/>
    </source>
</evidence>
<dbReference type="InterPro" id="IPR014729">
    <property type="entry name" value="Rossmann-like_a/b/a_fold"/>
</dbReference>
<comment type="catalytic activity">
    <reaction evidence="14 15">
        <text>FMN + ATP + H(+) = FAD + diphosphate</text>
        <dbReference type="Rhea" id="RHEA:17237"/>
        <dbReference type="ChEBI" id="CHEBI:15378"/>
        <dbReference type="ChEBI" id="CHEBI:30616"/>
        <dbReference type="ChEBI" id="CHEBI:33019"/>
        <dbReference type="ChEBI" id="CHEBI:57692"/>
        <dbReference type="ChEBI" id="CHEBI:58210"/>
        <dbReference type="EC" id="2.7.7.2"/>
    </reaction>
</comment>
<keyword evidence="10 15" id="KW-0274">FAD</keyword>
<proteinExistence type="inferred from homology"/>
<dbReference type="Pfam" id="PF06574">
    <property type="entry name" value="FAD_syn"/>
    <property type="match status" value="2"/>
</dbReference>
<dbReference type="InterPro" id="IPR023468">
    <property type="entry name" value="Riboflavin_kinase"/>
</dbReference>
<organism evidence="17 18">
    <name type="scientific">Sulfurimonas gotlandica (strain DSM 19862 / JCM 16533 / GD1)</name>
    <dbReference type="NCBI Taxonomy" id="929558"/>
    <lineage>
        <taxon>Bacteria</taxon>
        <taxon>Pseudomonadati</taxon>
        <taxon>Campylobacterota</taxon>
        <taxon>Epsilonproteobacteria</taxon>
        <taxon>Campylobacterales</taxon>
        <taxon>Sulfurimonadaceae</taxon>
        <taxon>Sulfurimonas</taxon>
    </lineage>
</organism>
<evidence type="ECO:0000256" key="8">
    <source>
        <dbReference type="ARBA" id="ARBA00022741"/>
    </source>
</evidence>
<dbReference type="SMART" id="SM00904">
    <property type="entry name" value="Flavokinase"/>
    <property type="match status" value="1"/>
</dbReference>
<evidence type="ECO:0000313" key="18">
    <source>
        <dbReference type="Proteomes" id="UP000006431"/>
    </source>
</evidence>
<keyword evidence="5 15" id="KW-0288">FMN</keyword>
<dbReference type="SUPFAM" id="SSF82114">
    <property type="entry name" value="Riboflavin kinase-like"/>
    <property type="match status" value="1"/>
</dbReference>